<comment type="caution">
    <text evidence="2">The sequence shown here is derived from an EMBL/GenBank/DDBJ whole genome shotgun (WGS) entry which is preliminary data.</text>
</comment>
<name>A0A495W5D5_9PSEU</name>
<reference evidence="2 3" key="1">
    <citation type="submission" date="2018-10" db="EMBL/GenBank/DDBJ databases">
        <title>Sequencing the genomes of 1000 actinobacteria strains.</title>
        <authorList>
            <person name="Klenk H.-P."/>
        </authorList>
    </citation>
    <scope>NUCLEOTIDE SEQUENCE [LARGE SCALE GENOMIC DNA]</scope>
    <source>
        <strain evidence="2 3">DSM 43800</strain>
    </source>
</reference>
<dbReference type="Pfam" id="PF14248">
    <property type="entry name" value="DUF4345"/>
    <property type="match status" value="1"/>
</dbReference>
<protein>
    <submittedName>
        <fullName evidence="2">Uncharacterized protein DUF4345</fullName>
    </submittedName>
</protein>
<dbReference type="RefSeq" id="WP_170211966.1">
    <property type="nucleotide sequence ID" value="NZ_RBXO01000001.1"/>
</dbReference>
<sequence length="130" mass="13337">MTALRVVLVLLGLFVVGTGLADVVVGPAVLPGSPSATPTLDSHYRFFATMWLALGVVLLWVAPRVDRATAALRGACAAVFAGGVARIVSLLAVGPPHGLLVFFIGVELVLPPALVWWQRAVSARAGAAGS</sequence>
<feature type="transmembrane region" description="Helical" evidence="1">
    <location>
        <begin position="74"/>
        <end position="93"/>
    </location>
</feature>
<feature type="transmembrane region" description="Helical" evidence="1">
    <location>
        <begin position="99"/>
        <end position="117"/>
    </location>
</feature>
<dbReference type="AlphaFoldDB" id="A0A495W5D5"/>
<organism evidence="2 3">
    <name type="scientific">Saccharothrix australiensis</name>
    <dbReference type="NCBI Taxonomy" id="2072"/>
    <lineage>
        <taxon>Bacteria</taxon>
        <taxon>Bacillati</taxon>
        <taxon>Actinomycetota</taxon>
        <taxon>Actinomycetes</taxon>
        <taxon>Pseudonocardiales</taxon>
        <taxon>Pseudonocardiaceae</taxon>
        <taxon>Saccharothrix</taxon>
    </lineage>
</organism>
<evidence type="ECO:0000313" key="2">
    <source>
        <dbReference type="EMBL" id="RKT55873.1"/>
    </source>
</evidence>
<dbReference type="Proteomes" id="UP000282084">
    <property type="component" value="Unassembled WGS sequence"/>
</dbReference>
<keyword evidence="1" id="KW-0472">Membrane</keyword>
<keyword evidence="3" id="KW-1185">Reference proteome</keyword>
<feature type="transmembrane region" description="Helical" evidence="1">
    <location>
        <begin position="45"/>
        <end position="62"/>
    </location>
</feature>
<evidence type="ECO:0000256" key="1">
    <source>
        <dbReference type="SAM" id="Phobius"/>
    </source>
</evidence>
<keyword evidence="1" id="KW-0812">Transmembrane</keyword>
<gene>
    <name evidence="2" type="ORF">C8E97_4561</name>
</gene>
<dbReference type="InterPro" id="IPR025597">
    <property type="entry name" value="DUF4345"/>
</dbReference>
<keyword evidence="1" id="KW-1133">Transmembrane helix</keyword>
<dbReference type="EMBL" id="RBXO01000001">
    <property type="protein sequence ID" value="RKT55873.1"/>
    <property type="molecule type" value="Genomic_DNA"/>
</dbReference>
<accession>A0A495W5D5</accession>
<proteinExistence type="predicted"/>
<evidence type="ECO:0000313" key="3">
    <source>
        <dbReference type="Proteomes" id="UP000282084"/>
    </source>
</evidence>